<dbReference type="Gene3D" id="3.20.20.70">
    <property type="entry name" value="Aldolase class I"/>
    <property type="match status" value="1"/>
</dbReference>
<evidence type="ECO:0000259" key="2">
    <source>
        <dbReference type="Pfam" id="PF22649"/>
    </source>
</evidence>
<accession>Q6AAK7</accession>
<feature type="domain" description="Cgl0159-like" evidence="2">
    <location>
        <begin position="89"/>
        <end position="339"/>
    </location>
</feature>
<dbReference type="eggNOG" id="COG1830">
    <property type="taxonomic scope" value="Bacteria"/>
</dbReference>
<sequence>MEPRRDDSSSVGRRSPRRDAVGVFHRDALGTGTVRDDGETSGHCHQRGASVMTRTPLIDKLLDRRLADPVRFADRVRQRPRATWSPTEPLMVVAADHPARGALAAGGRADAMADREHLLERCVTALGRPGVNGFLGTADMVADLANLDALDGKVVFGSMNRGGFAGASFELDDRMTGYDVQGILDEDLTGGKMLLRFDLSDPGTATTAQACAEAVTTLARARRIAMVEPFISYRADDGKVVNDLSADAVVKSVVMASGLGADTSWTWLKLPAVDDMERVVRATSLPILLLGGEVSTDPEETRRRWATALAARHVRGLVLGRSVLYPPDSDVATAIDNAVQLLGVQA</sequence>
<gene>
    <name evidence="3" type="ordered locus">PPA0457</name>
</gene>
<evidence type="ECO:0000256" key="1">
    <source>
        <dbReference type="SAM" id="MobiDB-lite"/>
    </source>
</evidence>
<dbReference type="AlphaFoldDB" id="Q6AAK7"/>
<proteinExistence type="predicted"/>
<dbReference type="Pfam" id="PF22649">
    <property type="entry name" value="Cgl0159"/>
    <property type="match status" value="1"/>
</dbReference>
<feature type="compositionally biased region" description="Basic and acidic residues" evidence="1">
    <location>
        <begin position="17"/>
        <end position="42"/>
    </location>
</feature>
<evidence type="ECO:0000313" key="4">
    <source>
        <dbReference type="Proteomes" id="UP000000603"/>
    </source>
</evidence>
<dbReference type="SUPFAM" id="SSF51569">
    <property type="entry name" value="Aldolase"/>
    <property type="match status" value="1"/>
</dbReference>
<organism evidence="3 4">
    <name type="scientific">Cutibacterium acnes (strain DSM 16379 / KPA171202)</name>
    <name type="common">Propionibacterium acnes</name>
    <dbReference type="NCBI Taxonomy" id="267747"/>
    <lineage>
        <taxon>Bacteria</taxon>
        <taxon>Bacillati</taxon>
        <taxon>Actinomycetota</taxon>
        <taxon>Actinomycetes</taxon>
        <taxon>Propionibacteriales</taxon>
        <taxon>Propionibacteriaceae</taxon>
        <taxon>Cutibacterium</taxon>
    </lineage>
</organism>
<protein>
    <submittedName>
        <fullName evidence="3">Conserved protein</fullName>
    </submittedName>
</protein>
<dbReference type="EnsemblBacteria" id="AAT82209">
    <property type="protein sequence ID" value="AAT82209"/>
    <property type="gene ID" value="PPA0457"/>
</dbReference>
<name>Q6AAK7_CUTAK</name>
<reference evidence="3 4" key="1">
    <citation type="journal article" date="2004" name="Science">
        <title>The complete genome sequence of Propionibacterium acnes, a commensal of human skin.</title>
        <authorList>
            <person name="Bruggemann H."/>
            <person name="Henne A."/>
            <person name="Hoster F."/>
            <person name="Liesegang H."/>
            <person name="Wiezer A."/>
            <person name="Strittmatter A."/>
            <person name="Hujer S."/>
            <person name="Durre P."/>
            <person name="Gottschalk G."/>
        </authorList>
    </citation>
    <scope>NUCLEOTIDE SEQUENCE [LARGE SCALE GENOMIC DNA]</scope>
    <source>
        <strain evidence="4">DSM 16379 / KPA171202</strain>
    </source>
</reference>
<dbReference type="Proteomes" id="UP000000603">
    <property type="component" value="Chromosome"/>
</dbReference>
<dbReference type="KEGG" id="pac:PPA0457"/>
<dbReference type="HOGENOM" id="CLU_056329_0_0_11"/>
<dbReference type="InterPro" id="IPR054574">
    <property type="entry name" value="Cgl0159_dom"/>
</dbReference>
<feature type="region of interest" description="Disordered" evidence="1">
    <location>
        <begin position="1"/>
        <end position="50"/>
    </location>
</feature>
<dbReference type="EMBL" id="AE017283">
    <property type="protein sequence ID" value="AAT82209.1"/>
    <property type="molecule type" value="Genomic_DNA"/>
</dbReference>
<evidence type="ECO:0000313" key="3">
    <source>
        <dbReference type="EMBL" id="AAT82209.1"/>
    </source>
</evidence>
<dbReference type="InterPro" id="IPR013785">
    <property type="entry name" value="Aldolase_TIM"/>
</dbReference>